<dbReference type="InterPro" id="IPR036663">
    <property type="entry name" value="Fumarylacetoacetase_C_sf"/>
</dbReference>
<dbReference type="Gene3D" id="3.90.850.10">
    <property type="entry name" value="Fumarylacetoacetase-like, C-terminal domain"/>
    <property type="match status" value="1"/>
</dbReference>
<accession>A0A382DFZ5</accession>
<name>A0A382DFZ5_9ZZZZ</name>
<dbReference type="InterPro" id="IPR011234">
    <property type="entry name" value="Fumarylacetoacetase-like_C"/>
</dbReference>
<dbReference type="GO" id="GO:0018773">
    <property type="term" value="F:acetylpyruvate hydrolase activity"/>
    <property type="evidence" value="ECO:0007669"/>
    <property type="project" value="TreeGrafter"/>
</dbReference>
<sequence length="200" mass="22064">MAVGWAVFRNYVGHAKEIYGDITDYPRFFLMPPTALVEADEDGNNVVALSSAEDHIDHEVELVIRLGDNLEPVEMCVGNDTTNRTRQTLAKKKGWPWLEGKGFAGSGVLGTWTAWDPRPVEICLSVNGEVRQQAPTELMVHSVESILGHLKNWYEPSPGDLVWTGTPKGVGAMHEGDVVECWMKNSEGEMVSLLNAKCVV</sequence>
<dbReference type="PANTHER" id="PTHR11820:SF7">
    <property type="entry name" value="ACYLPYRUVASE FAHD1, MITOCHONDRIAL"/>
    <property type="match status" value="1"/>
</dbReference>
<reference evidence="3" key="1">
    <citation type="submission" date="2018-05" db="EMBL/GenBank/DDBJ databases">
        <authorList>
            <person name="Lanie J.A."/>
            <person name="Ng W.-L."/>
            <person name="Kazmierczak K.M."/>
            <person name="Andrzejewski T.M."/>
            <person name="Davidsen T.M."/>
            <person name="Wayne K.J."/>
            <person name="Tettelin H."/>
            <person name="Glass J.I."/>
            <person name="Rusch D."/>
            <person name="Podicherti R."/>
            <person name="Tsui H.-C.T."/>
            <person name="Winkler M.E."/>
        </authorList>
    </citation>
    <scope>NUCLEOTIDE SEQUENCE</scope>
</reference>
<dbReference type="GO" id="GO:0046872">
    <property type="term" value="F:metal ion binding"/>
    <property type="evidence" value="ECO:0007669"/>
    <property type="project" value="UniProtKB-KW"/>
</dbReference>
<organism evidence="3">
    <name type="scientific">marine metagenome</name>
    <dbReference type="NCBI Taxonomy" id="408172"/>
    <lineage>
        <taxon>unclassified sequences</taxon>
        <taxon>metagenomes</taxon>
        <taxon>ecological metagenomes</taxon>
    </lineage>
</organism>
<dbReference type="Pfam" id="PF01557">
    <property type="entry name" value="FAA_hydrolase"/>
    <property type="match status" value="1"/>
</dbReference>
<evidence type="ECO:0000259" key="2">
    <source>
        <dbReference type="Pfam" id="PF01557"/>
    </source>
</evidence>
<feature type="domain" description="Fumarylacetoacetase-like C-terminal" evidence="2">
    <location>
        <begin position="5"/>
        <end position="184"/>
    </location>
</feature>
<dbReference type="SUPFAM" id="SSF56529">
    <property type="entry name" value="FAH"/>
    <property type="match status" value="1"/>
</dbReference>
<dbReference type="PANTHER" id="PTHR11820">
    <property type="entry name" value="ACYLPYRUVASE"/>
    <property type="match status" value="1"/>
</dbReference>
<keyword evidence="1" id="KW-0479">Metal-binding</keyword>
<dbReference type="AlphaFoldDB" id="A0A382DFZ5"/>
<evidence type="ECO:0000313" key="3">
    <source>
        <dbReference type="EMBL" id="SVB36537.1"/>
    </source>
</evidence>
<evidence type="ECO:0000256" key="1">
    <source>
        <dbReference type="ARBA" id="ARBA00022723"/>
    </source>
</evidence>
<protein>
    <recommendedName>
        <fullName evidence="2">Fumarylacetoacetase-like C-terminal domain-containing protein</fullName>
    </recommendedName>
</protein>
<dbReference type="EMBL" id="UINC01038881">
    <property type="protein sequence ID" value="SVB36537.1"/>
    <property type="molecule type" value="Genomic_DNA"/>
</dbReference>
<gene>
    <name evidence="3" type="ORF">METZ01_LOCUS189391</name>
</gene>
<proteinExistence type="predicted"/>